<dbReference type="HOGENOM" id="CLU_086730_0_0_1"/>
<evidence type="ECO:0008006" key="5">
    <source>
        <dbReference type="Google" id="ProtNLM"/>
    </source>
</evidence>
<dbReference type="UniPathway" id="UPA00988"/>
<name>W6MTQ5_9ASCO</name>
<dbReference type="InterPro" id="IPR027417">
    <property type="entry name" value="P-loop_NTPase"/>
</dbReference>
<evidence type="ECO:0000256" key="2">
    <source>
        <dbReference type="ARBA" id="ARBA00008837"/>
    </source>
</evidence>
<dbReference type="GO" id="GO:0033588">
    <property type="term" value="C:elongator holoenzyme complex"/>
    <property type="evidence" value="ECO:0007669"/>
    <property type="project" value="InterPro"/>
</dbReference>
<dbReference type="EMBL" id="HG793131">
    <property type="protein sequence ID" value="CDK29858.1"/>
    <property type="molecule type" value="Genomic_DNA"/>
</dbReference>
<dbReference type="InterPro" id="IPR018627">
    <property type="entry name" value="ELP6"/>
</dbReference>
<organism evidence="3 4">
    <name type="scientific">Kuraishia capsulata CBS 1993</name>
    <dbReference type="NCBI Taxonomy" id="1382522"/>
    <lineage>
        <taxon>Eukaryota</taxon>
        <taxon>Fungi</taxon>
        <taxon>Dikarya</taxon>
        <taxon>Ascomycota</taxon>
        <taxon>Saccharomycotina</taxon>
        <taxon>Pichiomycetes</taxon>
        <taxon>Pichiales</taxon>
        <taxon>Pichiaceae</taxon>
        <taxon>Kuraishia</taxon>
    </lineage>
</organism>
<dbReference type="AlphaFoldDB" id="W6MTQ5"/>
<evidence type="ECO:0000313" key="4">
    <source>
        <dbReference type="Proteomes" id="UP000019384"/>
    </source>
</evidence>
<dbReference type="RefSeq" id="XP_022461841.1">
    <property type="nucleotide sequence ID" value="XM_022603196.1"/>
</dbReference>
<dbReference type="PANTHER" id="PTHR16184">
    <property type="entry name" value="ELONGATOR COMPLEX PROTEIN 6"/>
    <property type="match status" value="1"/>
</dbReference>
<proteinExistence type="inferred from homology"/>
<comment type="similarity">
    <text evidence="2">Belongs to the ELP6 family.</text>
</comment>
<reference evidence="3" key="1">
    <citation type="submission" date="2013-12" db="EMBL/GenBank/DDBJ databases">
        <authorList>
            <person name="Genoscope - CEA"/>
        </authorList>
    </citation>
    <scope>NUCLEOTIDE SEQUENCE</scope>
    <source>
        <strain evidence="3">CBS 1993</strain>
    </source>
</reference>
<dbReference type="GO" id="GO:0002098">
    <property type="term" value="P:tRNA wobble uridine modification"/>
    <property type="evidence" value="ECO:0007669"/>
    <property type="project" value="InterPro"/>
</dbReference>
<dbReference type="Gene3D" id="3.40.50.300">
    <property type="entry name" value="P-loop containing nucleotide triphosphate hydrolases"/>
    <property type="match status" value="1"/>
</dbReference>
<dbReference type="CDD" id="cd19495">
    <property type="entry name" value="Elp6"/>
    <property type="match status" value="1"/>
</dbReference>
<dbReference type="OrthoDB" id="9995306at2759"/>
<dbReference type="GeneID" id="34523229"/>
<keyword evidence="4" id="KW-1185">Reference proteome</keyword>
<sequence length="280" mass="30797">MTSQLQQQDLVVYNDGQIVSEKLLRGEYNSLTAITHIQGTAPSWLLTGVAENCLLGTCHFSPGLGTNLAFSANEPRSPVLFASFYQDAAFYSKTWKKHLGLDIASQTGNARYLDLMEELMHVLSRGADPKQSLKHVFDKISTEVQKLAAKGAKPSLIIEAPELLLHTIDIEVDDLLLSLHKLNEKTNLTLVMSIDRPLIEAHSIQDGNGLRGKHSSLVLKLLHRANTIIDIHPLETGHANDATGVLTVSKGPIPLDDVKVQEGAYLYLLNKEGSARLFFK</sequence>
<dbReference type="PANTHER" id="PTHR16184:SF6">
    <property type="entry name" value="ELONGATOR COMPLEX PROTEIN 6"/>
    <property type="match status" value="1"/>
</dbReference>
<protein>
    <recommendedName>
        <fullName evidence="5">Elongator complex protein 6</fullName>
    </recommendedName>
</protein>
<evidence type="ECO:0000313" key="3">
    <source>
        <dbReference type="EMBL" id="CDK29858.1"/>
    </source>
</evidence>
<accession>W6MTQ5</accession>
<comment type="pathway">
    <text evidence="1">tRNA modification; 5-methoxycarbonylmethyl-2-thiouridine-tRNA biosynthesis.</text>
</comment>
<dbReference type="Proteomes" id="UP000019384">
    <property type="component" value="Unassembled WGS sequence"/>
</dbReference>
<gene>
    <name evidence="3" type="ORF">KUCA_T00005852001</name>
</gene>
<evidence type="ECO:0000256" key="1">
    <source>
        <dbReference type="ARBA" id="ARBA00005043"/>
    </source>
</evidence>
<reference evidence="3" key="2">
    <citation type="submission" date="2014-02" db="EMBL/GenBank/DDBJ databases">
        <title>Complete DNA sequence of /Kuraishia capsulata/ illustrates novel genomic features among budding yeasts (/Saccharomycotina/).</title>
        <authorList>
            <person name="Morales L."/>
            <person name="Noel B."/>
            <person name="Porcel B."/>
            <person name="Marcet-Houben M."/>
            <person name="Hullo M-F."/>
            <person name="Sacerdot C."/>
            <person name="Tekaia F."/>
            <person name="Leh-Louis V."/>
            <person name="Despons L."/>
            <person name="Khanna V."/>
            <person name="Aury J-M."/>
            <person name="Barbe V."/>
            <person name="Couloux A."/>
            <person name="Labadie K."/>
            <person name="Pelletier E."/>
            <person name="Souciet J-L."/>
            <person name="Boekhout T."/>
            <person name="Gabaldon T."/>
            <person name="Wincker P."/>
            <person name="Dujon B."/>
        </authorList>
    </citation>
    <scope>NUCLEOTIDE SEQUENCE</scope>
    <source>
        <strain evidence="3">CBS 1993</strain>
    </source>
</reference>